<dbReference type="GO" id="GO:0043813">
    <property type="term" value="F:phosphatidylinositol-3,5-bisphosphate 5-phosphatase activity"/>
    <property type="evidence" value="ECO:0007669"/>
    <property type="project" value="TreeGrafter"/>
</dbReference>
<dbReference type="InterPro" id="IPR036691">
    <property type="entry name" value="Endo/exonu/phosph_ase_sf"/>
</dbReference>
<dbReference type="SUPFAM" id="SSF56219">
    <property type="entry name" value="DNase I-like"/>
    <property type="match status" value="1"/>
</dbReference>
<gene>
    <name evidence="1" type="ORF">EYZ11_001830</name>
</gene>
<dbReference type="InterPro" id="IPR046985">
    <property type="entry name" value="IP5"/>
</dbReference>
<accession>A0A4S3JSI7</accession>
<sequence>MSIAGALADARKTATRLYVNNFSDKARQKTIDLLLGRLTDQTAVHLYDPINDLVSAELVQRMSEYSFTKTVKIWTGTFNVNGRHYGADVDLAPWLLPDIEDEGPTIFAVGLQEIVTCRWELLEYLGEV</sequence>
<dbReference type="VEuPathDB" id="FungiDB:EYZ11_001830"/>
<dbReference type="GO" id="GO:0016020">
    <property type="term" value="C:membrane"/>
    <property type="evidence" value="ECO:0007669"/>
    <property type="project" value="TreeGrafter"/>
</dbReference>
<dbReference type="AlphaFoldDB" id="A0A4S3JSI7"/>
<dbReference type="STRING" id="1220188.A0A4S3JSI7"/>
<name>A0A4S3JSI7_9EURO</name>
<organism evidence="1 2">
    <name type="scientific">Aspergillus tanneri</name>
    <dbReference type="NCBI Taxonomy" id="1220188"/>
    <lineage>
        <taxon>Eukaryota</taxon>
        <taxon>Fungi</taxon>
        <taxon>Dikarya</taxon>
        <taxon>Ascomycota</taxon>
        <taxon>Pezizomycotina</taxon>
        <taxon>Eurotiomycetes</taxon>
        <taxon>Eurotiomycetidae</taxon>
        <taxon>Eurotiales</taxon>
        <taxon>Aspergillaceae</taxon>
        <taxon>Aspergillus</taxon>
        <taxon>Aspergillus subgen. Circumdati</taxon>
    </lineage>
</organism>
<reference evidence="1 2" key="1">
    <citation type="submission" date="2019-03" db="EMBL/GenBank/DDBJ databases">
        <title>The genome sequence of a newly discovered highly antifungal drug resistant Aspergillus species, Aspergillus tanneri NIH 1004.</title>
        <authorList>
            <person name="Mounaud S."/>
            <person name="Singh I."/>
            <person name="Joardar V."/>
            <person name="Pakala S."/>
            <person name="Pakala S."/>
            <person name="Venepally P."/>
            <person name="Hoover J."/>
            <person name="Nierman W."/>
            <person name="Chung J."/>
            <person name="Losada L."/>
        </authorList>
    </citation>
    <scope>NUCLEOTIDE SEQUENCE [LARGE SCALE GENOMIC DNA]</scope>
    <source>
        <strain evidence="1 2">NIH1004</strain>
    </source>
</reference>
<comment type="caution">
    <text evidence="1">The sequence shown here is derived from an EMBL/GenBank/DDBJ whole genome shotgun (WGS) entry which is preliminary data.</text>
</comment>
<dbReference type="GO" id="GO:0005737">
    <property type="term" value="C:cytoplasm"/>
    <property type="evidence" value="ECO:0007669"/>
    <property type="project" value="TreeGrafter"/>
</dbReference>
<evidence type="ECO:0000313" key="1">
    <source>
        <dbReference type="EMBL" id="THC98696.1"/>
    </source>
</evidence>
<dbReference type="GO" id="GO:0046856">
    <property type="term" value="P:phosphatidylinositol dephosphorylation"/>
    <property type="evidence" value="ECO:0007669"/>
    <property type="project" value="InterPro"/>
</dbReference>
<dbReference type="EMBL" id="SOSA01000037">
    <property type="protein sequence ID" value="THC98696.1"/>
    <property type="molecule type" value="Genomic_DNA"/>
</dbReference>
<dbReference type="PANTHER" id="PTHR11200">
    <property type="entry name" value="INOSITOL 5-PHOSPHATASE"/>
    <property type="match status" value="1"/>
</dbReference>
<dbReference type="PANTHER" id="PTHR11200:SF257">
    <property type="entry name" value="PHOSPHOINOSITIDE 5-PHOSPHATASE"/>
    <property type="match status" value="1"/>
</dbReference>
<protein>
    <submittedName>
        <fullName evidence="1">Uncharacterized protein</fullName>
    </submittedName>
</protein>
<keyword evidence="2" id="KW-1185">Reference proteome</keyword>
<evidence type="ECO:0000313" key="2">
    <source>
        <dbReference type="Proteomes" id="UP000308092"/>
    </source>
</evidence>
<proteinExistence type="predicted"/>
<dbReference type="GO" id="GO:0004439">
    <property type="term" value="F:phosphatidylinositol-4,5-bisphosphate 5-phosphatase activity"/>
    <property type="evidence" value="ECO:0007669"/>
    <property type="project" value="TreeGrafter"/>
</dbReference>
<dbReference type="Proteomes" id="UP000308092">
    <property type="component" value="Unassembled WGS sequence"/>
</dbReference>
<dbReference type="Gene3D" id="3.60.10.10">
    <property type="entry name" value="Endonuclease/exonuclease/phosphatase"/>
    <property type="match status" value="1"/>
</dbReference>